<dbReference type="OrthoDB" id="5183775at2"/>
<keyword evidence="5" id="KW-1185">Reference proteome</keyword>
<evidence type="ECO:0000256" key="3">
    <source>
        <dbReference type="ARBA" id="ARBA00023002"/>
    </source>
</evidence>
<comment type="pathway">
    <text evidence="1">Cofactor biosynthesis; adenosylcobalamin biosynthesis.</text>
</comment>
<name>A0A1G9D6W5_9RHOB</name>
<dbReference type="AlphaFoldDB" id="A0A1G9D6W5"/>
<dbReference type="PROSITE" id="PS51014">
    <property type="entry name" value="COBK_CBIJ"/>
    <property type="match status" value="1"/>
</dbReference>
<evidence type="ECO:0000256" key="2">
    <source>
        <dbReference type="ARBA" id="ARBA00022573"/>
    </source>
</evidence>
<evidence type="ECO:0000313" key="5">
    <source>
        <dbReference type="Proteomes" id="UP000199328"/>
    </source>
</evidence>
<evidence type="ECO:0000256" key="1">
    <source>
        <dbReference type="ARBA" id="ARBA00004953"/>
    </source>
</evidence>
<sequence length="245" mass="26353">MRLLLLAGTGEARRIASALAEMPGLEPVASLAGATRGPARLAIPTRIGGFGGAEGFRAFLESEGIGAVLDATHPFAARISHRSAAISAEAAIPYLQLLRPPWLPRPDDNWLMARDAAEAVAAIPAGARVFVVTGRQTLEDFAGLDKCTVFFRQIDPPGRPFPFPQGDWVIGRPPFSVEDEEALFRRLRIDWLVVKNAGGRAAATKLEAARRLGVTVAMLRRPRQPAAPRVASVGAALDWVRRLAR</sequence>
<keyword evidence="2" id="KW-0169">Cobalamin biosynthesis</keyword>
<dbReference type="Proteomes" id="UP000199328">
    <property type="component" value="Unassembled WGS sequence"/>
</dbReference>
<dbReference type="NCBIfam" id="TIGR00715">
    <property type="entry name" value="precor6x_red"/>
    <property type="match status" value="1"/>
</dbReference>
<dbReference type="InterPro" id="IPR003723">
    <property type="entry name" value="Precorrin-6x_reduct"/>
</dbReference>
<accession>A0A1G9D6W5</accession>
<dbReference type="NCBIfam" id="NF005968">
    <property type="entry name" value="PRK08057.1-2"/>
    <property type="match status" value="1"/>
</dbReference>
<evidence type="ECO:0000313" key="4">
    <source>
        <dbReference type="EMBL" id="SDK59617.1"/>
    </source>
</evidence>
<reference evidence="5" key="1">
    <citation type="submission" date="2016-10" db="EMBL/GenBank/DDBJ databases">
        <authorList>
            <person name="Varghese N."/>
            <person name="Submissions S."/>
        </authorList>
    </citation>
    <scope>NUCLEOTIDE SEQUENCE [LARGE SCALE GENOMIC DNA]</scope>
    <source>
        <strain evidence="5">CGMCC 1.10789</strain>
    </source>
</reference>
<dbReference type="PANTHER" id="PTHR36925">
    <property type="entry name" value="COBALT-PRECORRIN-6A REDUCTASE"/>
    <property type="match status" value="1"/>
</dbReference>
<dbReference type="UniPathway" id="UPA00148"/>
<protein>
    <submittedName>
        <fullName evidence="4">Precorrin-6A/cobalt-precorrin-6A reductase</fullName>
    </submittedName>
</protein>
<dbReference type="RefSeq" id="WP_092500126.1">
    <property type="nucleotide sequence ID" value="NZ_FNFV01000003.1"/>
</dbReference>
<dbReference type="GO" id="GO:0016994">
    <property type="term" value="F:precorrin-6A reductase activity"/>
    <property type="evidence" value="ECO:0007669"/>
    <property type="project" value="InterPro"/>
</dbReference>
<dbReference type="GO" id="GO:0009236">
    <property type="term" value="P:cobalamin biosynthetic process"/>
    <property type="evidence" value="ECO:0007669"/>
    <property type="project" value="UniProtKB-UniPathway"/>
</dbReference>
<proteinExistence type="predicted"/>
<dbReference type="Pfam" id="PF02571">
    <property type="entry name" value="CbiJ"/>
    <property type="match status" value="1"/>
</dbReference>
<keyword evidence="3" id="KW-0560">Oxidoreductase</keyword>
<dbReference type="STRING" id="990712.SAMN05216257_103370"/>
<dbReference type="EMBL" id="FNFV01000003">
    <property type="protein sequence ID" value="SDK59617.1"/>
    <property type="molecule type" value="Genomic_DNA"/>
</dbReference>
<dbReference type="PANTHER" id="PTHR36925:SF1">
    <property type="entry name" value="COBALT-PRECORRIN-6A REDUCTASE"/>
    <property type="match status" value="1"/>
</dbReference>
<gene>
    <name evidence="4" type="ORF">SAMN05216257_103370</name>
</gene>
<organism evidence="4 5">
    <name type="scientific">Meinhardsimonia xiamenensis</name>
    <dbReference type="NCBI Taxonomy" id="990712"/>
    <lineage>
        <taxon>Bacteria</taxon>
        <taxon>Pseudomonadati</taxon>
        <taxon>Pseudomonadota</taxon>
        <taxon>Alphaproteobacteria</taxon>
        <taxon>Rhodobacterales</taxon>
        <taxon>Paracoccaceae</taxon>
        <taxon>Meinhardsimonia</taxon>
    </lineage>
</organism>